<evidence type="ECO:0000256" key="6">
    <source>
        <dbReference type="ARBA" id="ARBA00047676"/>
    </source>
</evidence>
<dbReference type="Pfam" id="PF02580">
    <property type="entry name" value="Tyr_Deacylase"/>
    <property type="match status" value="1"/>
</dbReference>
<evidence type="ECO:0000256" key="4">
    <source>
        <dbReference type="ARBA" id="ARBA00022490"/>
    </source>
</evidence>
<dbReference type="InterPro" id="IPR003732">
    <property type="entry name" value="Daa-tRNA_deacyls_DTD"/>
</dbReference>
<dbReference type="AlphaFoldDB" id="A0A0X3P4K4"/>
<organism evidence="8">
    <name type="scientific">Schistocephalus solidus</name>
    <name type="common">Tapeworm</name>
    <dbReference type="NCBI Taxonomy" id="70667"/>
    <lineage>
        <taxon>Eukaryota</taxon>
        <taxon>Metazoa</taxon>
        <taxon>Spiralia</taxon>
        <taxon>Lophotrochozoa</taxon>
        <taxon>Platyhelminthes</taxon>
        <taxon>Cestoda</taxon>
        <taxon>Eucestoda</taxon>
        <taxon>Diphyllobothriidea</taxon>
        <taxon>Diphyllobothriidae</taxon>
        <taxon>Schistocephalus</taxon>
    </lineage>
</organism>
<evidence type="ECO:0000256" key="2">
    <source>
        <dbReference type="ARBA" id="ARBA00011738"/>
    </source>
</evidence>
<dbReference type="EMBL" id="GEEE01018478">
    <property type="protein sequence ID" value="JAP44747.1"/>
    <property type="molecule type" value="Transcribed_RNA"/>
</dbReference>
<reference evidence="8" key="1">
    <citation type="submission" date="2016-01" db="EMBL/GenBank/DDBJ databases">
        <title>Reference transcriptome for the parasite Schistocephalus solidus: insights into the molecular evolution of parasitism.</title>
        <authorList>
            <person name="Hebert F.O."/>
            <person name="Grambauer S."/>
            <person name="Barber I."/>
            <person name="Landry C.R."/>
            <person name="Aubin-Horth N."/>
        </authorList>
    </citation>
    <scope>NUCLEOTIDE SEQUENCE</scope>
</reference>
<comment type="subunit">
    <text evidence="2">Homodimer.</text>
</comment>
<evidence type="ECO:0000256" key="1">
    <source>
        <dbReference type="ARBA" id="ARBA00004496"/>
    </source>
</evidence>
<sequence length="169" mass="18628">MEAASGPSRHTSARIVMQCCTKAMLRLTESDSGDAAYALANEGIIVYVAFLKGAVEDAVKKIAKVICHTKICSRNEELVSILELPGDIVLIPHFCLGGRLKGNRFQYHAIAPRDQAEVLFRSLFCECKEICTTNTNWLSSNKQVFAGTYGIRQVLSYESNGPFTHVVEI</sequence>
<comment type="catalytic activity">
    <reaction evidence="6">
        <text>glycyl-tRNA(Ala) + H2O = tRNA(Ala) + glycine + H(+)</text>
        <dbReference type="Rhea" id="RHEA:53744"/>
        <dbReference type="Rhea" id="RHEA-COMP:9657"/>
        <dbReference type="Rhea" id="RHEA-COMP:13640"/>
        <dbReference type="ChEBI" id="CHEBI:15377"/>
        <dbReference type="ChEBI" id="CHEBI:15378"/>
        <dbReference type="ChEBI" id="CHEBI:57305"/>
        <dbReference type="ChEBI" id="CHEBI:78442"/>
        <dbReference type="ChEBI" id="CHEBI:78522"/>
        <dbReference type="EC" id="3.1.1.96"/>
    </reaction>
</comment>
<dbReference type="EC" id="3.1.1.96" evidence="3"/>
<keyword evidence="4" id="KW-0963">Cytoplasm</keyword>
<comment type="subcellular location">
    <subcellularLocation>
        <location evidence="1">Cytoplasm</location>
    </subcellularLocation>
</comment>
<dbReference type="Gene3D" id="3.50.80.10">
    <property type="entry name" value="D-tyrosyl-tRNA(Tyr) deacylase"/>
    <property type="match status" value="1"/>
</dbReference>
<protein>
    <recommendedName>
        <fullName evidence="3">D-aminoacyl-tRNA deacylase</fullName>
        <ecNumber evidence="3">3.1.1.96</ecNumber>
    </recommendedName>
</protein>
<name>A0A0X3P4K4_SCHSO</name>
<accession>A0A0X3P4K4</accession>
<comment type="catalytic activity">
    <reaction evidence="7">
        <text>a D-aminoacyl-tRNA + H2O = a tRNA + a D-alpha-amino acid + H(+)</text>
        <dbReference type="Rhea" id="RHEA:13953"/>
        <dbReference type="Rhea" id="RHEA-COMP:10123"/>
        <dbReference type="Rhea" id="RHEA-COMP:10124"/>
        <dbReference type="ChEBI" id="CHEBI:15377"/>
        <dbReference type="ChEBI" id="CHEBI:15378"/>
        <dbReference type="ChEBI" id="CHEBI:59871"/>
        <dbReference type="ChEBI" id="CHEBI:78442"/>
        <dbReference type="ChEBI" id="CHEBI:79333"/>
        <dbReference type="EC" id="3.1.1.96"/>
    </reaction>
</comment>
<keyword evidence="5" id="KW-0378">Hydrolase</keyword>
<evidence type="ECO:0000313" key="8">
    <source>
        <dbReference type="EMBL" id="JAP44747.1"/>
    </source>
</evidence>
<proteinExistence type="predicted"/>
<dbReference type="PANTHER" id="PTHR10472">
    <property type="entry name" value="D-TYROSYL-TRNA TYR DEACYLASE"/>
    <property type="match status" value="1"/>
</dbReference>
<evidence type="ECO:0000256" key="3">
    <source>
        <dbReference type="ARBA" id="ARBA00013056"/>
    </source>
</evidence>
<dbReference type="GO" id="GO:0051500">
    <property type="term" value="F:D-tyrosyl-tRNA(Tyr) deacylase activity"/>
    <property type="evidence" value="ECO:0007669"/>
    <property type="project" value="TreeGrafter"/>
</dbReference>
<evidence type="ECO:0000256" key="5">
    <source>
        <dbReference type="ARBA" id="ARBA00022801"/>
    </source>
</evidence>
<dbReference type="PANTHER" id="PTHR10472:SF1">
    <property type="entry name" value="D-AMINOACYL-TRNA DEACYLASE 2"/>
    <property type="match status" value="1"/>
</dbReference>
<evidence type="ECO:0000256" key="7">
    <source>
        <dbReference type="ARBA" id="ARBA00048018"/>
    </source>
</evidence>
<dbReference type="InterPro" id="IPR023509">
    <property type="entry name" value="DTD-like_sf"/>
</dbReference>
<dbReference type="GO" id="GO:0005737">
    <property type="term" value="C:cytoplasm"/>
    <property type="evidence" value="ECO:0007669"/>
    <property type="project" value="UniProtKB-SubCell"/>
</dbReference>
<dbReference type="SUPFAM" id="SSF69500">
    <property type="entry name" value="DTD-like"/>
    <property type="match status" value="1"/>
</dbReference>
<gene>
    <name evidence="8" type="primary">DTD2</name>
    <name evidence="8" type="ORF">TR120447</name>
</gene>